<gene>
    <name evidence="1" type="ORF">BN2614_LOCUS3</name>
</gene>
<dbReference type="Proteomes" id="UP000269945">
    <property type="component" value="Unassembled WGS sequence"/>
</dbReference>
<name>A0A9X9Q1G0_GULGU</name>
<dbReference type="EMBL" id="CYRY02017075">
    <property type="protein sequence ID" value="VCW91126.1"/>
    <property type="molecule type" value="Genomic_DNA"/>
</dbReference>
<dbReference type="AlphaFoldDB" id="A0A9X9Q1G0"/>
<feature type="non-terminal residue" evidence="1">
    <location>
        <position position="1"/>
    </location>
</feature>
<evidence type="ECO:0000313" key="2">
    <source>
        <dbReference type="Proteomes" id="UP000269945"/>
    </source>
</evidence>
<accession>A0A9X9Q1G0</accession>
<protein>
    <submittedName>
        <fullName evidence="1">Uncharacterized protein</fullName>
    </submittedName>
</protein>
<reference evidence="1 2" key="1">
    <citation type="submission" date="2018-10" db="EMBL/GenBank/DDBJ databases">
        <authorList>
            <person name="Ekblom R."/>
            <person name="Jareborg N."/>
        </authorList>
    </citation>
    <scope>NUCLEOTIDE SEQUENCE [LARGE SCALE GENOMIC DNA]</scope>
    <source>
        <tissue evidence="1">Muscle</tissue>
    </source>
</reference>
<proteinExistence type="predicted"/>
<keyword evidence="2" id="KW-1185">Reference proteome</keyword>
<sequence length="68" mass="7930">SGLLLFLSVRPFRHPWVLSVHHLRDFSDLRGPRREGKGDSDFWCSVNHRMLAKLQKKRAISSHTHQSP</sequence>
<organism evidence="1 2">
    <name type="scientific">Gulo gulo</name>
    <name type="common">Wolverine</name>
    <name type="synonym">Gluton</name>
    <dbReference type="NCBI Taxonomy" id="48420"/>
    <lineage>
        <taxon>Eukaryota</taxon>
        <taxon>Metazoa</taxon>
        <taxon>Chordata</taxon>
        <taxon>Craniata</taxon>
        <taxon>Vertebrata</taxon>
        <taxon>Euteleostomi</taxon>
        <taxon>Mammalia</taxon>
        <taxon>Eutheria</taxon>
        <taxon>Laurasiatheria</taxon>
        <taxon>Carnivora</taxon>
        <taxon>Caniformia</taxon>
        <taxon>Musteloidea</taxon>
        <taxon>Mustelidae</taxon>
        <taxon>Guloninae</taxon>
        <taxon>Gulo</taxon>
    </lineage>
</organism>
<comment type="caution">
    <text evidence="1">The sequence shown here is derived from an EMBL/GenBank/DDBJ whole genome shotgun (WGS) entry which is preliminary data.</text>
</comment>
<evidence type="ECO:0000313" key="1">
    <source>
        <dbReference type="EMBL" id="VCW91126.1"/>
    </source>
</evidence>